<dbReference type="Gramene" id="Tc02v2_t000670.1">
    <property type="protein sequence ID" value="Tc02v2_p000670.1"/>
    <property type="gene ID" value="Tc02v2_g000670"/>
</dbReference>
<feature type="coiled-coil region" evidence="1">
    <location>
        <begin position="31"/>
        <end position="86"/>
    </location>
</feature>
<evidence type="ECO:0000313" key="4">
    <source>
        <dbReference type="RefSeq" id="XP_017971429.1"/>
    </source>
</evidence>
<keyword evidence="1" id="KW-0175">Coiled coil</keyword>
<dbReference type="Proteomes" id="UP000694886">
    <property type="component" value="Chromosome 2"/>
</dbReference>
<feature type="transmembrane region" description="Helical" evidence="2">
    <location>
        <begin position="118"/>
        <end position="139"/>
    </location>
</feature>
<dbReference type="PANTHER" id="PTHR48248:SF1">
    <property type="match status" value="1"/>
</dbReference>
<name>A0AB32W123_THECC</name>
<keyword evidence="2" id="KW-1133">Transmembrane helix</keyword>
<organism evidence="3 4">
    <name type="scientific">Theobroma cacao</name>
    <name type="common">Cacao</name>
    <name type="synonym">Cocoa</name>
    <dbReference type="NCBI Taxonomy" id="3641"/>
    <lineage>
        <taxon>Eukaryota</taxon>
        <taxon>Viridiplantae</taxon>
        <taxon>Streptophyta</taxon>
        <taxon>Embryophyta</taxon>
        <taxon>Tracheophyta</taxon>
        <taxon>Spermatophyta</taxon>
        <taxon>Magnoliopsida</taxon>
        <taxon>eudicotyledons</taxon>
        <taxon>Gunneridae</taxon>
        <taxon>Pentapetalae</taxon>
        <taxon>rosids</taxon>
        <taxon>malvids</taxon>
        <taxon>Malvales</taxon>
        <taxon>Malvaceae</taxon>
        <taxon>Byttnerioideae</taxon>
        <taxon>Theobroma</taxon>
    </lineage>
</organism>
<evidence type="ECO:0000313" key="3">
    <source>
        <dbReference type="Proteomes" id="UP000694886"/>
    </source>
</evidence>
<evidence type="ECO:0000256" key="2">
    <source>
        <dbReference type="SAM" id="Phobius"/>
    </source>
</evidence>
<dbReference type="PANTHER" id="PTHR48248">
    <property type="entry name" value="UVR DOMAIN-CONTAINING PROTEIN"/>
    <property type="match status" value="1"/>
</dbReference>
<reference evidence="3" key="1">
    <citation type="journal article" date="1997" name="Nucleic Acids Res.">
        <title>tRNAscan-SE: a program for improved detection of transfer RNA genes in genomic sequence.</title>
        <authorList>
            <person name="Lowe T.M."/>
            <person name="Eddy S.R."/>
        </authorList>
    </citation>
    <scope>NUCLEOTIDE SEQUENCE [LARGE SCALE GENOMIC DNA]</scope>
    <source>
        <strain evidence="3">r\B97-61/B2</strain>
    </source>
</reference>
<dbReference type="KEGG" id="tcc:18607045"/>
<protein>
    <submittedName>
        <fullName evidence="4">Uncharacterized protein LOC18607045 isoform X1</fullName>
    </submittedName>
</protein>
<dbReference type="GeneID" id="18607045"/>
<proteinExistence type="predicted"/>
<evidence type="ECO:0000256" key="1">
    <source>
        <dbReference type="SAM" id="Coils"/>
    </source>
</evidence>
<sequence>MEPLTLRGRMQMAALRKQRSKSKTKHRRNGMKTMQESFKRLKMEMEEISEEQKNIREGQRQVKEKFEAIESECEELKRETRLIIQQSARTQVKLALMFRILKAREAGDFNIAAHFTEILRLVSQCWFVLAFFSWLLIYVGDDWKHPGIHAITQLTVY</sequence>
<keyword evidence="2" id="KW-0812">Transmembrane</keyword>
<keyword evidence="2" id="KW-0472">Membrane</keyword>
<accession>A0AB32W123</accession>
<gene>
    <name evidence="4" type="primary">LOC18607045</name>
</gene>
<dbReference type="AlphaFoldDB" id="A0AB32W123"/>
<dbReference type="RefSeq" id="XP_017971429.1">
    <property type="nucleotide sequence ID" value="XM_018115940.1"/>
</dbReference>
<reference evidence="4" key="2">
    <citation type="submission" date="2025-08" db="UniProtKB">
        <authorList>
            <consortium name="RefSeq"/>
        </authorList>
    </citation>
    <scope>IDENTIFICATION</scope>
</reference>